<comment type="caution">
    <text evidence="1">The sequence shown here is derived from an EMBL/GenBank/DDBJ whole genome shotgun (WGS) entry which is preliminary data.</text>
</comment>
<organism evidence="1 2">
    <name type="scientific">Elysia crispata</name>
    <name type="common">lettuce slug</name>
    <dbReference type="NCBI Taxonomy" id="231223"/>
    <lineage>
        <taxon>Eukaryota</taxon>
        <taxon>Metazoa</taxon>
        <taxon>Spiralia</taxon>
        <taxon>Lophotrochozoa</taxon>
        <taxon>Mollusca</taxon>
        <taxon>Gastropoda</taxon>
        <taxon>Heterobranchia</taxon>
        <taxon>Euthyneura</taxon>
        <taxon>Panpulmonata</taxon>
        <taxon>Sacoglossa</taxon>
        <taxon>Placobranchoidea</taxon>
        <taxon>Plakobranchidae</taxon>
        <taxon>Elysia</taxon>
    </lineage>
</organism>
<sequence length="134" mass="15716">MACELVNTEEIGCQESQVENRDASLDNLPSYSDPQARTRCFRLTNKLNEEEQQCLMFSESNFLVAFCPSQSTEWVRVRVHQMEPDLMDVGSTLEEALQLQKEHEELMSRLKIGYYEMERLSQKRPNLKEEHDIL</sequence>
<dbReference type="AlphaFoldDB" id="A0AAE1BBB6"/>
<dbReference type="EMBL" id="JAWDGP010000241">
    <property type="protein sequence ID" value="KAK3802346.1"/>
    <property type="molecule type" value="Genomic_DNA"/>
</dbReference>
<dbReference type="Proteomes" id="UP001283361">
    <property type="component" value="Unassembled WGS sequence"/>
</dbReference>
<gene>
    <name evidence="1" type="ORF">RRG08_034494</name>
</gene>
<name>A0AAE1BBB6_9GAST</name>
<keyword evidence="2" id="KW-1185">Reference proteome</keyword>
<evidence type="ECO:0000313" key="2">
    <source>
        <dbReference type="Proteomes" id="UP001283361"/>
    </source>
</evidence>
<reference evidence="1" key="1">
    <citation type="journal article" date="2023" name="G3 (Bethesda)">
        <title>A reference genome for the long-term kleptoplast-retaining sea slug Elysia crispata morphotype clarki.</title>
        <authorList>
            <person name="Eastman K.E."/>
            <person name="Pendleton A.L."/>
            <person name="Shaikh M.A."/>
            <person name="Suttiyut T."/>
            <person name="Ogas R."/>
            <person name="Tomko P."/>
            <person name="Gavelis G."/>
            <person name="Widhalm J.R."/>
            <person name="Wisecaver J.H."/>
        </authorList>
    </citation>
    <scope>NUCLEOTIDE SEQUENCE</scope>
    <source>
        <strain evidence="1">ECLA1</strain>
    </source>
</reference>
<proteinExistence type="predicted"/>
<accession>A0AAE1BBB6</accession>
<protein>
    <submittedName>
        <fullName evidence="1">Uncharacterized protein</fullName>
    </submittedName>
</protein>
<evidence type="ECO:0000313" key="1">
    <source>
        <dbReference type="EMBL" id="KAK3802346.1"/>
    </source>
</evidence>